<organism evidence="4 5">
    <name type="scientific">Nocardioides panacis</name>
    <dbReference type="NCBI Taxonomy" id="2849501"/>
    <lineage>
        <taxon>Bacteria</taxon>
        <taxon>Bacillati</taxon>
        <taxon>Actinomycetota</taxon>
        <taxon>Actinomycetes</taxon>
        <taxon>Propionibacteriales</taxon>
        <taxon>Nocardioidaceae</taxon>
        <taxon>Nocardioides</taxon>
    </lineage>
</organism>
<protein>
    <recommendedName>
        <fullName evidence="3">CobB/CobQ-like glutamine amidotransferase domain-containing protein</fullName>
    </recommendedName>
</protein>
<reference evidence="4" key="1">
    <citation type="submission" date="2021-06" db="EMBL/GenBank/DDBJ databases">
        <title>Complete genome sequence of Nocardioides sp. G188.</title>
        <authorList>
            <person name="Im W.-T."/>
        </authorList>
    </citation>
    <scope>NUCLEOTIDE SEQUENCE</scope>
    <source>
        <strain evidence="4">G188</strain>
    </source>
</reference>
<dbReference type="EMBL" id="CP077062">
    <property type="protein sequence ID" value="QWZ08224.1"/>
    <property type="molecule type" value="Genomic_DNA"/>
</dbReference>
<evidence type="ECO:0000313" key="5">
    <source>
        <dbReference type="Proteomes" id="UP000683575"/>
    </source>
</evidence>
<feature type="domain" description="CobB/CobQ-like glutamine amidotransferase" evidence="3">
    <location>
        <begin position="8"/>
        <end position="184"/>
    </location>
</feature>
<dbReference type="InterPro" id="IPR011698">
    <property type="entry name" value="GATase_3"/>
</dbReference>
<proteinExistence type="predicted"/>
<feature type="region of interest" description="Disordered" evidence="2">
    <location>
        <begin position="262"/>
        <end position="296"/>
    </location>
</feature>
<keyword evidence="5" id="KW-1185">Reference proteome</keyword>
<keyword evidence="1" id="KW-0315">Glutamine amidotransferase</keyword>
<evidence type="ECO:0000256" key="2">
    <source>
        <dbReference type="SAM" id="MobiDB-lite"/>
    </source>
</evidence>
<dbReference type="AlphaFoldDB" id="A0A975Y0D8"/>
<feature type="region of interest" description="Disordered" evidence="2">
    <location>
        <begin position="159"/>
        <end position="249"/>
    </location>
</feature>
<dbReference type="Proteomes" id="UP000683575">
    <property type="component" value="Chromosome"/>
</dbReference>
<evidence type="ECO:0000313" key="4">
    <source>
        <dbReference type="EMBL" id="QWZ08224.1"/>
    </source>
</evidence>
<evidence type="ECO:0000256" key="1">
    <source>
        <dbReference type="ARBA" id="ARBA00022962"/>
    </source>
</evidence>
<name>A0A975Y0D8_9ACTN</name>
<dbReference type="Pfam" id="PF07685">
    <property type="entry name" value="GATase_3"/>
    <property type="match status" value="1"/>
</dbReference>
<gene>
    <name evidence="4" type="ORF">KRR39_23370</name>
</gene>
<sequence length="296" mass="30715">MPADSEVRVVLVYPEVLGTYGDQGNAMAIAHRARARGIDCSVVAVGLHDPLPRAADIYLVGGGEDASMLLAWRRLVHDGGLLRALDRGATCLGVCAGLQLLSRSFVGPEGGRRAGLGVLDLHCGRLPGPRAVGEVLAECEGVVGAGFLTGFENHQGGCATRAGGEPAGPSRVGHRQRRPAHRGCGAGTRRGHLPARSGAGPQRLARRPPARAGGRRAARLRRRAGAPAAGGASRGCPRRPSWAPAAPAPLTGRRAVRVGIRRSARASPCARAHRAPRGRGAASCRGSPWRTAPRSR</sequence>
<feature type="compositionally biased region" description="Basic residues" evidence="2">
    <location>
        <begin position="204"/>
        <end position="224"/>
    </location>
</feature>
<dbReference type="GO" id="GO:0003824">
    <property type="term" value="F:catalytic activity"/>
    <property type="evidence" value="ECO:0007669"/>
    <property type="project" value="InterPro"/>
</dbReference>
<dbReference type="KEGG" id="nps:KRR39_23370"/>
<feature type="compositionally biased region" description="Basic residues" evidence="2">
    <location>
        <begin position="172"/>
        <end position="181"/>
    </location>
</feature>
<evidence type="ECO:0000259" key="3">
    <source>
        <dbReference type="Pfam" id="PF07685"/>
    </source>
</evidence>
<feature type="compositionally biased region" description="Low complexity" evidence="2">
    <location>
        <begin position="225"/>
        <end position="249"/>
    </location>
</feature>
<accession>A0A975Y0D8</accession>